<dbReference type="AlphaFoldDB" id="A0A2I0B037"/>
<evidence type="ECO:0000256" key="1">
    <source>
        <dbReference type="SAM" id="MobiDB-lite"/>
    </source>
</evidence>
<dbReference type="PANTHER" id="PTHR33223:SF10">
    <property type="entry name" value="AMINOTRANSFERASE-LIKE PLANT MOBILE DOMAIN-CONTAINING PROTEIN"/>
    <property type="match status" value="1"/>
</dbReference>
<name>A0A2I0B037_9ASPA</name>
<dbReference type="OrthoDB" id="783749at2759"/>
<dbReference type="InterPro" id="IPR005162">
    <property type="entry name" value="Retrotrans_gag_dom"/>
</dbReference>
<feature type="region of interest" description="Disordered" evidence="1">
    <location>
        <begin position="1"/>
        <end position="49"/>
    </location>
</feature>
<feature type="compositionally biased region" description="Low complexity" evidence="1">
    <location>
        <begin position="159"/>
        <end position="175"/>
    </location>
</feature>
<organism evidence="3 4">
    <name type="scientific">Apostasia shenzhenica</name>
    <dbReference type="NCBI Taxonomy" id="1088818"/>
    <lineage>
        <taxon>Eukaryota</taxon>
        <taxon>Viridiplantae</taxon>
        <taxon>Streptophyta</taxon>
        <taxon>Embryophyta</taxon>
        <taxon>Tracheophyta</taxon>
        <taxon>Spermatophyta</taxon>
        <taxon>Magnoliopsida</taxon>
        <taxon>Liliopsida</taxon>
        <taxon>Asparagales</taxon>
        <taxon>Orchidaceae</taxon>
        <taxon>Apostasioideae</taxon>
        <taxon>Apostasia</taxon>
    </lineage>
</organism>
<protein>
    <recommendedName>
        <fullName evidence="2">Retrotransposon gag domain-containing protein</fullName>
    </recommendedName>
</protein>
<dbReference type="Proteomes" id="UP000236161">
    <property type="component" value="Unassembled WGS sequence"/>
</dbReference>
<dbReference type="PANTHER" id="PTHR33223">
    <property type="entry name" value="CCHC-TYPE DOMAIN-CONTAINING PROTEIN"/>
    <property type="match status" value="1"/>
</dbReference>
<feature type="domain" description="Retrotransposon gag" evidence="2">
    <location>
        <begin position="253"/>
        <end position="341"/>
    </location>
</feature>
<gene>
    <name evidence="3" type="ORF">AXF42_Ash006054</name>
</gene>
<feature type="compositionally biased region" description="Low complexity" evidence="1">
    <location>
        <begin position="28"/>
        <end position="47"/>
    </location>
</feature>
<dbReference type="EMBL" id="KZ451932">
    <property type="protein sequence ID" value="PKA61158.1"/>
    <property type="molecule type" value="Genomic_DNA"/>
</dbReference>
<feature type="region of interest" description="Disordered" evidence="1">
    <location>
        <begin position="159"/>
        <end position="180"/>
    </location>
</feature>
<dbReference type="Pfam" id="PF03732">
    <property type="entry name" value="Retrotrans_gag"/>
    <property type="match status" value="1"/>
</dbReference>
<evidence type="ECO:0000313" key="4">
    <source>
        <dbReference type="Proteomes" id="UP000236161"/>
    </source>
</evidence>
<accession>A0A2I0B037</accession>
<evidence type="ECO:0000259" key="2">
    <source>
        <dbReference type="Pfam" id="PF03732"/>
    </source>
</evidence>
<sequence>MVARTRKTNSAAHNLHAGEPSVRAPDDGASTSTSRRRAGSASSSRGTRVSELQGMLANLTDMVTGLTAQQAVILRQTQPVCAVLPLPPVAAVPLPPVAAAPALPTEEVPMPLPPVAPASAPFPSIAAVSRLSLPVAATPALFPPGAPLHLREQLGAPLAPRAPSAQASSSSHPPSQDFLHQGIPRYGPDAFFGYFDFDAAFSDAIRQAPVPEDFKPPRLEVYKGTTDPREHIQGFEAALRYRQRDEATKCHLLAATLKGAAFTWFIKLPKGSISSYEHMKQELIARFIGRIRVALSDMVLANIHQGDTESLRSYTNRFFATAAEMEDVNPTVAIHNYRRGLISGDLSKSLQLVKPKSFPELIARASQFMLLEDTGNDAPDV</sequence>
<reference evidence="3 4" key="1">
    <citation type="journal article" date="2017" name="Nature">
        <title>The Apostasia genome and the evolution of orchids.</title>
        <authorList>
            <person name="Zhang G.Q."/>
            <person name="Liu K.W."/>
            <person name="Li Z."/>
            <person name="Lohaus R."/>
            <person name="Hsiao Y.Y."/>
            <person name="Niu S.C."/>
            <person name="Wang J.Y."/>
            <person name="Lin Y.C."/>
            <person name="Xu Q."/>
            <person name="Chen L.J."/>
            <person name="Yoshida K."/>
            <person name="Fujiwara S."/>
            <person name="Wang Z.W."/>
            <person name="Zhang Y.Q."/>
            <person name="Mitsuda N."/>
            <person name="Wang M."/>
            <person name="Liu G.H."/>
            <person name="Pecoraro L."/>
            <person name="Huang H.X."/>
            <person name="Xiao X.J."/>
            <person name="Lin M."/>
            <person name="Wu X.Y."/>
            <person name="Wu W.L."/>
            <person name="Chen Y.Y."/>
            <person name="Chang S.B."/>
            <person name="Sakamoto S."/>
            <person name="Ohme-Takagi M."/>
            <person name="Yagi M."/>
            <person name="Zeng S.J."/>
            <person name="Shen C.Y."/>
            <person name="Yeh C.M."/>
            <person name="Luo Y.B."/>
            <person name="Tsai W.C."/>
            <person name="Van de Peer Y."/>
            <person name="Liu Z.J."/>
        </authorList>
    </citation>
    <scope>NUCLEOTIDE SEQUENCE [LARGE SCALE GENOMIC DNA]</scope>
    <source>
        <strain evidence="4">cv. Shenzhen</strain>
        <tissue evidence="3">Stem</tissue>
    </source>
</reference>
<proteinExistence type="predicted"/>
<evidence type="ECO:0000313" key="3">
    <source>
        <dbReference type="EMBL" id="PKA61158.1"/>
    </source>
</evidence>
<keyword evidence="4" id="KW-1185">Reference proteome</keyword>